<organism evidence="1 2">
    <name type="scientific">Batillaria attramentaria</name>
    <dbReference type="NCBI Taxonomy" id="370345"/>
    <lineage>
        <taxon>Eukaryota</taxon>
        <taxon>Metazoa</taxon>
        <taxon>Spiralia</taxon>
        <taxon>Lophotrochozoa</taxon>
        <taxon>Mollusca</taxon>
        <taxon>Gastropoda</taxon>
        <taxon>Caenogastropoda</taxon>
        <taxon>Sorbeoconcha</taxon>
        <taxon>Cerithioidea</taxon>
        <taxon>Batillariidae</taxon>
        <taxon>Batillaria</taxon>
    </lineage>
</organism>
<evidence type="ECO:0000313" key="1">
    <source>
        <dbReference type="EMBL" id="KAK7492973.1"/>
    </source>
</evidence>
<accession>A0ABD0L102</accession>
<evidence type="ECO:0000313" key="2">
    <source>
        <dbReference type="Proteomes" id="UP001519460"/>
    </source>
</evidence>
<dbReference type="Proteomes" id="UP001519460">
    <property type="component" value="Unassembled WGS sequence"/>
</dbReference>
<sequence length="147" mass="16521">MFTSSLGKLSIQSEGRSGSLKSWPANHILSSKLNTVQTFTAVNILHYANFPRSHANPARSFLCTQHVEPLYHIALRVHSMLNHFTTSRYSMTQYEQRTKVNLKVCQRGSFSDTAKPKSVSGSRTLKILPEDVLLFGTSRLKAARNQI</sequence>
<comment type="caution">
    <text evidence="1">The sequence shown here is derived from an EMBL/GenBank/DDBJ whole genome shotgun (WGS) entry which is preliminary data.</text>
</comment>
<dbReference type="AlphaFoldDB" id="A0ABD0L102"/>
<name>A0ABD0L102_9CAEN</name>
<reference evidence="1 2" key="1">
    <citation type="journal article" date="2023" name="Sci. Data">
        <title>Genome assembly of the Korean intertidal mud-creeper Batillaria attramentaria.</title>
        <authorList>
            <person name="Patra A.K."/>
            <person name="Ho P.T."/>
            <person name="Jun S."/>
            <person name="Lee S.J."/>
            <person name="Kim Y."/>
            <person name="Won Y.J."/>
        </authorList>
    </citation>
    <scope>NUCLEOTIDE SEQUENCE [LARGE SCALE GENOMIC DNA]</scope>
    <source>
        <strain evidence="1">Wonlab-2016</strain>
    </source>
</reference>
<protein>
    <submittedName>
        <fullName evidence="1">Uncharacterized protein</fullName>
    </submittedName>
</protein>
<dbReference type="EMBL" id="JACVVK020000097">
    <property type="protein sequence ID" value="KAK7492973.1"/>
    <property type="molecule type" value="Genomic_DNA"/>
</dbReference>
<keyword evidence="2" id="KW-1185">Reference proteome</keyword>
<proteinExistence type="predicted"/>
<gene>
    <name evidence="1" type="ORF">BaRGS_00015703</name>
</gene>